<feature type="transmembrane region" description="Helical" evidence="7">
    <location>
        <begin position="26"/>
        <end position="51"/>
    </location>
</feature>
<keyword evidence="2 7" id="KW-0812">Transmembrane</keyword>
<dbReference type="GO" id="GO:0007224">
    <property type="term" value="P:smoothened signaling pathway"/>
    <property type="evidence" value="ECO:0007669"/>
    <property type="project" value="TreeGrafter"/>
</dbReference>
<dbReference type="SUPFAM" id="SSF82866">
    <property type="entry name" value="Multidrug efflux transporter AcrB transmembrane domain"/>
    <property type="match status" value="1"/>
</dbReference>
<dbReference type="PANTHER" id="PTHR45951:SF3">
    <property type="entry name" value="PROTEIN DISPATCHED"/>
    <property type="match status" value="1"/>
</dbReference>
<keyword evidence="9" id="KW-0132">Cell division</keyword>
<evidence type="ECO:0000259" key="8">
    <source>
        <dbReference type="PROSITE" id="PS50156"/>
    </source>
</evidence>
<evidence type="ECO:0000256" key="6">
    <source>
        <dbReference type="ARBA" id="ARBA00038046"/>
    </source>
</evidence>
<feature type="transmembrane region" description="Helical" evidence="7">
    <location>
        <begin position="482"/>
        <end position="506"/>
    </location>
</feature>
<keyword evidence="10" id="KW-1185">Reference proteome</keyword>
<dbReference type="GO" id="GO:0016020">
    <property type="term" value="C:membrane"/>
    <property type="evidence" value="ECO:0007669"/>
    <property type="project" value="UniProtKB-SubCell"/>
</dbReference>
<keyword evidence="4 7" id="KW-0472">Membrane</keyword>
<evidence type="ECO:0000256" key="5">
    <source>
        <dbReference type="ARBA" id="ARBA00023180"/>
    </source>
</evidence>
<feature type="transmembrane region" description="Helical" evidence="7">
    <location>
        <begin position="375"/>
        <end position="393"/>
    </location>
</feature>
<dbReference type="EMBL" id="GG663744">
    <property type="protein sequence ID" value="EEH54080.1"/>
    <property type="molecule type" value="Genomic_DNA"/>
</dbReference>
<dbReference type="Gene3D" id="1.20.1640.10">
    <property type="entry name" value="Multidrug efflux transporter AcrB transmembrane domain"/>
    <property type="match status" value="1"/>
</dbReference>
<dbReference type="PANTHER" id="PTHR45951">
    <property type="entry name" value="PROTEIN DISPATCHED-RELATED"/>
    <property type="match status" value="1"/>
</dbReference>
<dbReference type="Proteomes" id="UP000001876">
    <property type="component" value="Unassembled WGS sequence"/>
</dbReference>
<dbReference type="OrthoDB" id="497871at2759"/>
<dbReference type="GO" id="GO:0051301">
    <property type="term" value="P:cell division"/>
    <property type="evidence" value="ECO:0007669"/>
    <property type="project" value="UniProtKB-KW"/>
</dbReference>
<dbReference type="GeneID" id="9687134"/>
<evidence type="ECO:0000256" key="3">
    <source>
        <dbReference type="ARBA" id="ARBA00022989"/>
    </source>
</evidence>
<protein>
    <submittedName>
        <fullName evidence="9">Resistance-nodulation-cell division superfamily</fullName>
    </submittedName>
</protein>
<dbReference type="InterPro" id="IPR003392">
    <property type="entry name" value="PTHD_SSD"/>
</dbReference>
<dbReference type="Pfam" id="PF02460">
    <property type="entry name" value="Patched"/>
    <property type="match status" value="1"/>
</dbReference>
<dbReference type="GO" id="GO:0022857">
    <property type="term" value="F:transmembrane transporter activity"/>
    <property type="evidence" value="ECO:0007669"/>
    <property type="project" value="TreeGrafter"/>
</dbReference>
<keyword evidence="3 7" id="KW-1133">Transmembrane helix</keyword>
<comment type="similarity">
    <text evidence="6">Belongs to the dispatched family.</text>
</comment>
<feature type="transmembrane region" description="Helical" evidence="7">
    <location>
        <begin position="124"/>
        <end position="144"/>
    </location>
</feature>
<evidence type="ECO:0000256" key="4">
    <source>
        <dbReference type="ARBA" id="ARBA00023136"/>
    </source>
</evidence>
<feature type="transmembrane region" description="Helical" evidence="7">
    <location>
        <begin position="512"/>
        <end position="532"/>
    </location>
</feature>
<dbReference type="STRING" id="564608.C1N0T8"/>
<evidence type="ECO:0000256" key="2">
    <source>
        <dbReference type="ARBA" id="ARBA00022692"/>
    </source>
</evidence>
<feature type="transmembrane region" description="Helical" evidence="7">
    <location>
        <begin position="400"/>
        <end position="420"/>
    </location>
</feature>
<sequence>MLLTSTTTAVAFASSAIIPIAPIRVFSIFMCAMVIFDYIYDITIFAAMLAWTHDASLRAQNNGGKGYSLICFDLFAFYEKRKEQKGSAKVSENSGLLRSKTIHQSAVPLPEKVLRKNAYPLLHAARWFLVVTFLAFSGVAAWQASKLTTPETNEVLLLVESDPVQKHSSLMLTGFLSSTESQLWVAVMFGLVPGDDGEYTDPTKRSSLMLDPTFEPTSTAGQSWFATFCSDTVSGMSTTSYYTPMDQFRAWIVAASGVDATSCGSTNPGWPLAASTVEHCMKYWADNHDTESQKFFYYPSSGEQTNANAKIFVLKASFAASVPFTSPLNVLLDEYDKWEAWVNPRIAAAPAGYQGGFQTSQGWWWMDTIDNMQRGAYSAAAITLGLAAAVILFGTGNVIVTVYSVTAIAAILCGTVASVIQMGWTLGFLEGICFSILIGLSVDFVIHIGHAYLESAKHYEELLGEKASRGVMAREALATMGWSVLSAAFTTMCSAVVLQFCTITFFVKFGTIIMLSTTIACGVTFFMFVPMLDAAGPTGRWGDMWAGMLALRDKLKKKN</sequence>
<keyword evidence="9" id="KW-0131">Cell cycle</keyword>
<gene>
    <name evidence="9" type="ORF">MICPUCDRAFT_62927</name>
</gene>
<feature type="domain" description="SSD" evidence="8">
    <location>
        <begin position="1"/>
        <end position="51"/>
    </location>
</feature>
<organism evidence="10">
    <name type="scientific">Micromonas pusilla (strain CCMP1545)</name>
    <name type="common">Picoplanktonic green alga</name>
    <dbReference type="NCBI Taxonomy" id="564608"/>
    <lineage>
        <taxon>Eukaryota</taxon>
        <taxon>Viridiplantae</taxon>
        <taxon>Chlorophyta</taxon>
        <taxon>Mamiellophyceae</taxon>
        <taxon>Mamiellales</taxon>
        <taxon>Mamiellaceae</taxon>
        <taxon>Micromonas</taxon>
    </lineage>
</organism>
<dbReference type="RefSeq" id="XP_003061450.1">
    <property type="nucleotide sequence ID" value="XM_003061404.1"/>
</dbReference>
<comment type="subcellular location">
    <subcellularLocation>
        <location evidence="1">Membrane</location>
        <topology evidence="1">Multi-pass membrane protein</topology>
    </subcellularLocation>
</comment>
<dbReference type="OMA" id="NCCHISV"/>
<dbReference type="AlphaFoldDB" id="C1N0T8"/>
<dbReference type="InterPro" id="IPR052081">
    <property type="entry name" value="Dispatched_Hh_regulator"/>
</dbReference>
<evidence type="ECO:0000313" key="10">
    <source>
        <dbReference type="Proteomes" id="UP000001876"/>
    </source>
</evidence>
<name>C1N0T8_MICPC</name>
<dbReference type="PROSITE" id="PS50156">
    <property type="entry name" value="SSD"/>
    <property type="match status" value="1"/>
</dbReference>
<feature type="transmembrane region" description="Helical" evidence="7">
    <location>
        <begin position="426"/>
        <end position="446"/>
    </location>
</feature>
<dbReference type="eggNOG" id="KOG3664">
    <property type="taxonomic scope" value="Eukaryota"/>
</dbReference>
<dbReference type="InterPro" id="IPR000731">
    <property type="entry name" value="SSD"/>
</dbReference>
<evidence type="ECO:0000256" key="7">
    <source>
        <dbReference type="SAM" id="Phobius"/>
    </source>
</evidence>
<reference evidence="9 10" key="1">
    <citation type="journal article" date="2009" name="Science">
        <title>Green evolution and dynamic adaptations revealed by genomes of the marine picoeukaryotes Micromonas.</title>
        <authorList>
            <person name="Worden A.Z."/>
            <person name="Lee J.H."/>
            <person name="Mock T."/>
            <person name="Rouze P."/>
            <person name="Simmons M.P."/>
            <person name="Aerts A.L."/>
            <person name="Allen A.E."/>
            <person name="Cuvelier M.L."/>
            <person name="Derelle E."/>
            <person name="Everett M.V."/>
            <person name="Foulon E."/>
            <person name="Grimwood J."/>
            <person name="Gundlach H."/>
            <person name="Henrissat B."/>
            <person name="Napoli C."/>
            <person name="McDonald S.M."/>
            <person name="Parker M.S."/>
            <person name="Rombauts S."/>
            <person name="Salamov A."/>
            <person name="Von Dassow P."/>
            <person name="Badger J.H."/>
            <person name="Coutinho P.M."/>
            <person name="Demir E."/>
            <person name="Dubchak I."/>
            <person name="Gentemann C."/>
            <person name="Eikrem W."/>
            <person name="Gready J.E."/>
            <person name="John U."/>
            <person name="Lanier W."/>
            <person name="Lindquist E.A."/>
            <person name="Lucas S."/>
            <person name="Mayer K.F."/>
            <person name="Moreau H."/>
            <person name="Not F."/>
            <person name="Otillar R."/>
            <person name="Panaud O."/>
            <person name="Pangilinan J."/>
            <person name="Paulsen I."/>
            <person name="Piegu B."/>
            <person name="Poliakov A."/>
            <person name="Robbens S."/>
            <person name="Schmutz J."/>
            <person name="Toulza E."/>
            <person name="Wyss T."/>
            <person name="Zelensky A."/>
            <person name="Zhou K."/>
            <person name="Armbrust E.V."/>
            <person name="Bhattacharya D."/>
            <person name="Goodenough U.W."/>
            <person name="Van de Peer Y."/>
            <person name="Grigoriev I.V."/>
        </authorList>
    </citation>
    <scope>NUCLEOTIDE SEQUENCE [LARGE SCALE GENOMIC DNA]</scope>
    <source>
        <strain evidence="9 10">CCMP1545</strain>
    </source>
</reference>
<keyword evidence="5" id="KW-0325">Glycoprotein</keyword>
<evidence type="ECO:0000313" key="9">
    <source>
        <dbReference type="EMBL" id="EEH54080.1"/>
    </source>
</evidence>
<accession>C1N0T8</accession>
<dbReference type="KEGG" id="mpp:MICPUCDRAFT_62927"/>
<proteinExistence type="inferred from homology"/>
<evidence type="ECO:0000256" key="1">
    <source>
        <dbReference type="ARBA" id="ARBA00004141"/>
    </source>
</evidence>